<dbReference type="Pfam" id="PF00172">
    <property type="entry name" value="Zn_clus"/>
    <property type="match status" value="1"/>
</dbReference>
<protein>
    <recommendedName>
        <fullName evidence="2">Zn(2)-C6 fungal-type domain-containing protein</fullName>
    </recommendedName>
</protein>
<dbReference type="PROSITE" id="PS00463">
    <property type="entry name" value="ZN2_CY6_FUNGAL_1"/>
    <property type="match status" value="1"/>
</dbReference>
<evidence type="ECO:0000259" key="2">
    <source>
        <dbReference type="PROSITE" id="PS50048"/>
    </source>
</evidence>
<evidence type="ECO:0000256" key="1">
    <source>
        <dbReference type="ARBA" id="ARBA00023242"/>
    </source>
</evidence>
<dbReference type="PANTHER" id="PTHR37534:SF46">
    <property type="entry name" value="ZN(II)2CYS6 TRANSCRIPTION FACTOR (EUROFUNG)"/>
    <property type="match status" value="1"/>
</dbReference>
<dbReference type="InParanoid" id="G3APN1"/>
<dbReference type="GeneID" id="18873818"/>
<dbReference type="EMBL" id="GL996502">
    <property type="protein sequence ID" value="EGW32202.1"/>
    <property type="molecule type" value="Genomic_DNA"/>
</dbReference>
<proteinExistence type="predicted"/>
<reference evidence="3 4" key="1">
    <citation type="journal article" date="2011" name="Proc. Natl. Acad. Sci. U.S.A.">
        <title>Comparative genomics of xylose-fermenting fungi for enhanced biofuel production.</title>
        <authorList>
            <person name="Wohlbach D.J."/>
            <person name="Kuo A."/>
            <person name="Sato T.K."/>
            <person name="Potts K.M."/>
            <person name="Salamov A.A."/>
            <person name="LaButti K.M."/>
            <person name="Sun H."/>
            <person name="Clum A."/>
            <person name="Pangilinan J.L."/>
            <person name="Lindquist E.A."/>
            <person name="Lucas S."/>
            <person name="Lapidus A."/>
            <person name="Jin M."/>
            <person name="Gunawan C."/>
            <person name="Balan V."/>
            <person name="Dale B.E."/>
            <person name="Jeffries T.W."/>
            <person name="Zinkel R."/>
            <person name="Barry K.W."/>
            <person name="Grigoriev I.V."/>
            <person name="Gasch A.P."/>
        </authorList>
    </citation>
    <scope>NUCLEOTIDE SEQUENCE [LARGE SCALE GENOMIC DNA]</scope>
    <source>
        <strain evidence="4">NRRL Y-27907 / 11-Y1</strain>
    </source>
</reference>
<dbReference type="Proteomes" id="UP000000709">
    <property type="component" value="Unassembled WGS sequence"/>
</dbReference>
<dbReference type="CDD" id="cd00067">
    <property type="entry name" value="GAL4"/>
    <property type="match status" value="1"/>
</dbReference>
<evidence type="ECO:0000313" key="4">
    <source>
        <dbReference type="Proteomes" id="UP000000709"/>
    </source>
</evidence>
<gene>
    <name evidence="3" type="ORF">SPAPADRAFT_61284</name>
</gene>
<dbReference type="InterPro" id="IPR036864">
    <property type="entry name" value="Zn2-C6_fun-type_DNA-bd_sf"/>
</dbReference>
<name>G3APN1_SPAPN</name>
<dbReference type="PROSITE" id="PS50048">
    <property type="entry name" value="ZN2_CY6_FUNGAL_2"/>
    <property type="match status" value="1"/>
</dbReference>
<dbReference type="GO" id="GO:0008270">
    <property type="term" value="F:zinc ion binding"/>
    <property type="evidence" value="ECO:0007669"/>
    <property type="project" value="InterPro"/>
</dbReference>
<keyword evidence="4" id="KW-1185">Reference proteome</keyword>
<dbReference type="InterPro" id="IPR001138">
    <property type="entry name" value="Zn2Cys6_DnaBD"/>
</dbReference>
<dbReference type="PANTHER" id="PTHR37534">
    <property type="entry name" value="TRANSCRIPTIONAL ACTIVATOR PROTEIN UGA3"/>
    <property type="match status" value="1"/>
</dbReference>
<organism evidence="4">
    <name type="scientific">Spathaspora passalidarum (strain NRRL Y-27907 / 11-Y1)</name>
    <dbReference type="NCBI Taxonomy" id="619300"/>
    <lineage>
        <taxon>Eukaryota</taxon>
        <taxon>Fungi</taxon>
        <taxon>Dikarya</taxon>
        <taxon>Ascomycota</taxon>
        <taxon>Saccharomycotina</taxon>
        <taxon>Pichiomycetes</taxon>
        <taxon>Debaryomycetaceae</taxon>
        <taxon>Spathaspora</taxon>
    </lineage>
</organism>
<feature type="domain" description="Zn(2)-C6 fungal-type" evidence="2">
    <location>
        <begin position="55"/>
        <end position="85"/>
    </location>
</feature>
<dbReference type="AlphaFoldDB" id="G3APN1"/>
<dbReference type="SMART" id="SM00066">
    <property type="entry name" value="GAL4"/>
    <property type="match status" value="1"/>
</dbReference>
<dbReference type="SUPFAM" id="SSF57701">
    <property type="entry name" value="Zn2/Cys6 DNA-binding domain"/>
    <property type="match status" value="1"/>
</dbReference>
<dbReference type="GO" id="GO:0000981">
    <property type="term" value="F:DNA-binding transcription factor activity, RNA polymerase II-specific"/>
    <property type="evidence" value="ECO:0007669"/>
    <property type="project" value="InterPro"/>
</dbReference>
<dbReference type="eggNOG" id="ENOG502RQHS">
    <property type="taxonomic scope" value="Eukaryota"/>
</dbReference>
<dbReference type="OrthoDB" id="415590at2759"/>
<evidence type="ECO:0000313" key="3">
    <source>
        <dbReference type="EMBL" id="EGW32202.1"/>
    </source>
</evidence>
<dbReference type="HOGENOM" id="CLU_2265402_0_0_1"/>
<dbReference type="KEGG" id="spaa:SPAPADRAFT_61284"/>
<dbReference type="RefSeq" id="XP_007375478.1">
    <property type="nucleotide sequence ID" value="XM_007375416.1"/>
</dbReference>
<accession>G3APN1</accession>
<keyword evidence="1" id="KW-0539">Nucleus</keyword>
<dbReference type="Gene3D" id="4.10.240.10">
    <property type="entry name" value="Zn(2)-C6 fungal-type DNA-binding domain"/>
    <property type="match status" value="1"/>
</dbReference>
<sequence>MFSVLDAKSLSKTKRKNPSLKPEYLIAAKDEKNGFEQKPIKLNNIVKTRFRSKDGCLNCRKRRKKCDETMPICYACQYRHLECTWPKHVQERMSESPSVDSTK</sequence>